<reference evidence="1 2" key="1">
    <citation type="journal article" date="2016" name="Nat. Commun.">
        <title>Ectomycorrhizal ecology is imprinted in the genome of the dominant symbiotic fungus Cenococcum geophilum.</title>
        <authorList>
            <consortium name="DOE Joint Genome Institute"/>
            <person name="Peter M."/>
            <person name="Kohler A."/>
            <person name="Ohm R.A."/>
            <person name="Kuo A."/>
            <person name="Krutzmann J."/>
            <person name="Morin E."/>
            <person name="Arend M."/>
            <person name="Barry K.W."/>
            <person name="Binder M."/>
            <person name="Choi C."/>
            <person name="Clum A."/>
            <person name="Copeland A."/>
            <person name="Grisel N."/>
            <person name="Haridas S."/>
            <person name="Kipfer T."/>
            <person name="LaButti K."/>
            <person name="Lindquist E."/>
            <person name="Lipzen A."/>
            <person name="Maire R."/>
            <person name="Meier B."/>
            <person name="Mihaltcheva S."/>
            <person name="Molinier V."/>
            <person name="Murat C."/>
            <person name="Poggeler S."/>
            <person name="Quandt C.A."/>
            <person name="Sperisen C."/>
            <person name="Tritt A."/>
            <person name="Tisserant E."/>
            <person name="Crous P.W."/>
            <person name="Henrissat B."/>
            <person name="Nehls U."/>
            <person name="Egli S."/>
            <person name="Spatafora J.W."/>
            <person name="Grigoriev I.V."/>
            <person name="Martin F.M."/>
        </authorList>
    </citation>
    <scope>NUCLEOTIDE SEQUENCE [LARGE SCALE GENOMIC DNA]</scope>
    <source>
        <strain evidence="1 2">CBS 207.34</strain>
    </source>
</reference>
<dbReference type="EMBL" id="KV748549">
    <property type="protein sequence ID" value="OCL14664.1"/>
    <property type="molecule type" value="Genomic_DNA"/>
</dbReference>
<evidence type="ECO:0000313" key="2">
    <source>
        <dbReference type="Proteomes" id="UP000250140"/>
    </source>
</evidence>
<dbReference type="AlphaFoldDB" id="A0A8E2FCV0"/>
<protein>
    <recommendedName>
        <fullName evidence="3">BTB domain-containing protein</fullName>
    </recommendedName>
</protein>
<evidence type="ECO:0008006" key="3">
    <source>
        <dbReference type="Google" id="ProtNLM"/>
    </source>
</evidence>
<dbReference type="Gene3D" id="3.30.710.10">
    <property type="entry name" value="Potassium Channel Kv1.1, Chain A"/>
    <property type="match status" value="1"/>
</dbReference>
<evidence type="ECO:0000313" key="1">
    <source>
        <dbReference type="EMBL" id="OCL14664.1"/>
    </source>
</evidence>
<dbReference type="Proteomes" id="UP000250140">
    <property type="component" value="Unassembled WGS sequence"/>
</dbReference>
<name>A0A8E2FCV0_9PEZI</name>
<proteinExistence type="predicted"/>
<gene>
    <name evidence="1" type="ORF">AOQ84DRAFT_280565</name>
</gene>
<organism evidence="1 2">
    <name type="scientific">Glonium stellatum</name>
    <dbReference type="NCBI Taxonomy" id="574774"/>
    <lineage>
        <taxon>Eukaryota</taxon>
        <taxon>Fungi</taxon>
        <taxon>Dikarya</taxon>
        <taxon>Ascomycota</taxon>
        <taxon>Pezizomycotina</taxon>
        <taxon>Dothideomycetes</taxon>
        <taxon>Pleosporomycetidae</taxon>
        <taxon>Gloniales</taxon>
        <taxon>Gloniaceae</taxon>
        <taxon>Glonium</taxon>
    </lineage>
</organism>
<dbReference type="OrthoDB" id="194443at2759"/>
<keyword evidence="2" id="KW-1185">Reference proteome</keyword>
<accession>A0A8E2FCV0</accession>
<dbReference type="PANTHER" id="PTHR47843">
    <property type="entry name" value="BTB DOMAIN-CONTAINING PROTEIN-RELATED"/>
    <property type="match status" value="1"/>
</dbReference>
<dbReference type="InterPro" id="IPR011333">
    <property type="entry name" value="SKP1/BTB/POZ_sf"/>
</dbReference>
<dbReference type="PANTHER" id="PTHR47843:SF2">
    <property type="entry name" value="BTB DOMAIN-CONTAINING PROTEIN"/>
    <property type="match status" value="1"/>
</dbReference>
<dbReference type="SUPFAM" id="SSF54695">
    <property type="entry name" value="POZ domain"/>
    <property type="match status" value="1"/>
</dbReference>
<sequence length="59" mass="6853">VEIVVGEDHDSKTYTLPKELICRHSQFFSAACEGSFKEPIEKRVLLPEERPEIFDLFVE</sequence>
<feature type="non-terminal residue" evidence="1">
    <location>
        <position position="1"/>
    </location>
</feature>